<proteinExistence type="predicted"/>
<dbReference type="Proteomes" id="UP000886998">
    <property type="component" value="Unassembled WGS sequence"/>
</dbReference>
<keyword evidence="1" id="KW-0812">Transmembrane</keyword>
<dbReference type="EMBL" id="BMAV01000979">
    <property type="protein sequence ID" value="GFY38676.1"/>
    <property type="molecule type" value="Genomic_DNA"/>
</dbReference>
<keyword evidence="1" id="KW-1133">Transmembrane helix</keyword>
<dbReference type="AlphaFoldDB" id="A0A8X6WRE0"/>
<gene>
    <name evidence="2" type="ORF">TNIN_6721</name>
</gene>
<comment type="caution">
    <text evidence="2">The sequence shown here is derived from an EMBL/GenBank/DDBJ whole genome shotgun (WGS) entry which is preliminary data.</text>
</comment>
<organism evidence="2 3">
    <name type="scientific">Trichonephila inaurata madagascariensis</name>
    <dbReference type="NCBI Taxonomy" id="2747483"/>
    <lineage>
        <taxon>Eukaryota</taxon>
        <taxon>Metazoa</taxon>
        <taxon>Ecdysozoa</taxon>
        <taxon>Arthropoda</taxon>
        <taxon>Chelicerata</taxon>
        <taxon>Arachnida</taxon>
        <taxon>Araneae</taxon>
        <taxon>Araneomorphae</taxon>
        <taxon>Entelegynae</taxon>
        <taxon>Araneoidea</taxon>
        <taxon>Nephilidae</taxon>
        <taxon>Trichonephila</taxon>
        <taxon>Trichonephila inaurata</taxon>
    </lineage>
</organism>
<evidence type="ECO:0000313" key="3">
    <source>
        <dbReference type="Proteomes" id="UP000886998"/>
    </source>
</evidence>
<keyword evidence="3" id="KW-1185">Reference proteome</keyword>
<protein>
    <submittedName>
        <fullName evidence="2">Uncharacterized protein</fullName>
    </submittedName>
</protein>
<evidence type="ECO:0000256" key="1">
    <source>
        <dbReference type="SAM" id="Phobius"/>
    </source>
</evidence>
<keyword evidence="1" id="KW-0472">Membrane</keyword>
<name>A0A8X6WRE0_9ARAC</name>
<feature type="transmembrane region" description="Helical" evidence="1">
    <location>
        <begin position="37"/>
        <end position="57"/>
    </location>
</feature>
<sequence>MEEASLTFATKHHEAMYLNNLEIPPCTRCLRRRGDAVVLLVSFGSIFESFLFTLLQLRCQVTGKFDLGRGRFEKENGYFSCAGSS</sequence>
<accession>A0A8X6WRE0</accession>
<reference evidence="2" key="1">
    <citation type="submission" date="2020-08" db="EMBL/GenBank/DDBJ databases">
        <title>Multicomponent nature underlies the extraordinary mechanical properties of spider dragline silk.</title>
        <authorList>
            <person name="Kono N."/>
            <person name="Nakamura H."/>
            <person name="Mori M."/>
            <person name="Yoshida Y."/>
            <person name="Ohtoshi R."/>
            <person name="Malay A.D."/>
            <person name="Moran D.A.P."/>
            <person name="Tomita M."/>
            <person name="Numata K."/>
            <person name="Arakawa K."/>
        </authorList>
    </citation>
    <scope>NUCLEOTIDE SEQUENCE</scope>
</reference>
<evidence type="ECO:0000313" key="2">
    <source>
        <dbReference type="EMBL" id="GFY38676.1"/>
    </source>
</evidence>